<proteinExistence type="predicted"/>
<dbReference type="GO" id="GO:0016740">
    <property type="term" value="F:transferase activity"/>
    <property type="evidence" value="ECO:0007669"/>
    <property type="project" value="UniProtKB-KW"/>
</dbReference>
<dbReference type="AlphaFoldDB" id="A0A2N6Q2X0"/>
<organism evidence="1 2">
    <name type="scientific">Hoylesella timonensis</name>
    <dbReference type="NCBI Taxonomy" id="386414"/>
    <lineage>
        <taxon>Bacteria</taxon>
        <taxon>Pseudomonadati</taxon>
        <taxon>Bacteroidota</taxon>
        <taxon>Bacteroidia</taxon>
        <taxon>Bacteroidales</taxon>
        <taxon>Prevotellaceae</taxon>
        <taxon>Hoylesella</taxon>
    </lineage>
</organism>
<reference evidence="1 2" key="1">
    <citation type="submission" date="2017-09" db="EMBL/GenBank/DDBJ databases">
        <title>Bacterial strain isolated from the female urinary microbiota.</title>
        <authorList>
            <person name="Thomas-White K."/>
            <person name="Kumar N."/>
            <person name="Forster S."/>
            <person name="Putonti C."/>
            <person name="Lawley T."/>
            <person name="Wolfe A.J."/>
        </authorList>
    </citation>
    <scope>NUCLEOTIDE SEQUENCE [LARGE SCALE GENOMIC DNA]</scope>
    <source>
        <strain evidence="1 2">UMB0818</strain>
    </source>
</reference>
<sequence length="217" mass="25365">MIHPIRVYCPNLVNRPERRRHIESEFNDKPEFALSIIPAIEDNENGANGLYQTFINIMNKEIQEPSENGFFIFAEDDHKFMPSYSFEYLLHSIAVADELEAYLLVGGPTFFHIPIQCTPDLFWVKVFNGTQFTVVFHRIFKLYQAIINNERRILDVSLSEICDKTFVMYPPVSYQKDFGYSDATPNLYDSKGEYMNRLSLNATHRLSVLNQLRKHLK</sequence>
<gene>
    <name evidence="1" type="ORF">CJ232_11450</name>
</gene>
<dbReference type="Proteomes" id="UP000235661">
    <property type="component" value="Unassembled WGS sequence"/>
</dbReference>
<dbReference type="EMBL" id="PNGI01000039">
    <property type="protein sequence ID" value="PMC07336.1"/>
    <property type="molecule type" value="Genomic_DNA"/>
</dbReference>
<evidence type="ECO:0000313" key="1">
    <source>
        <dbReference type="EMBL" id="PMC07336.1"/>
    </source>
</evidence>
<dbReference type="RefSeq" id="WP_102189083.1">
    <property type="nucleotide sequence ID" value="NZ_PNGI01000039.1"/>
</dbReference>
<protein>
    <submittedName>
        <fullName evidence="1">Glycosyl transferase</fullName>
    </submittedName>
</protein>
<comment type="caution">
    <text evidence="1">The sequence shown here is derived from an EMBL/GenBank/DDBJ whole genome shotgun (WGS) entry which is preliminary data.</text>
</comment>
<keyword evidence="1" id="KW-0808">Transferase</keyword>
<accession>A0A2N6Q2X0</accession>
<evidence type="ECO:0000313" key="2">
    <source>
        <dbReference type="Proteomes" id="UP000235661"/>
    </source>
</evidence>
<name>A0A2N6Q2X0_9BACT</name>